<comment type="caution">
    <text evidence="11">The sequence shown here is derived from an EMBL/GenBank/DDBJ whole genome shotgun (WGS) entry which is preliminary data.</text>
</comment>
<keyword evidence="2" id="KW-0813">Transport</keyword>
<dbReference type="Pfam" id="PF00664">
    <property type="entry name" value="ABC_membrane"/>
    <property type="match status" value="1"/>
</dbReference>
<keyword evidence="5 11" id="KW-0067">ATP-binding</keyword>
<dbReference type="Proteomes" id="UP000886743">
    <property type="component" value="Unassembled WGS sequence"/>
</dbReference>
<dbReference type="PROSITE" id="PS50893">
    <property type="entry name" value="ABC_TRANSPORTER_2"/>
    <property type="match status" value="1"/>
</dbReference>
<dbReference type="InterPro" id="IPR017871">
    <property type="entry name" value="ABC_transporter-like_CS"/>
</dbReference>
<feature type="transmembrane region" description="Helical" evidence="8">
    <location>
        <begin position="305"/>
        <end position="324"/>
    </location>
</feature>
<dbReference type="Gene3D" id="1.20.1560.10">
    <property type="entry name" value="ABC transporter type 1, transmembrane domain"/>
    <property type="match status" value="1"/>
</dbReference>
<dbReference type="InterPro" id="IPR003593">
    <property type="entry name" value="AAA+_ATPase"/>
</dbReference>
<protein>
    <submittedName>
        <fullName evidence="11">ABC transporter ATP-binding protein</fullName>
    </submittedName>
</protein>
<dbReference type="PANTHER" id="PTHR43394:SF1">
    <property type="entry name" value="ATP-BINDING CASSETTE SUB-FAMILY B MEMBER 10, MITOCHONDRIAL"/>
    <property type="match status" value="1"/>
</dbReference>
<dbReference type="PANTHER" id="PTHR43394">
    <property type="entry name" value="ATP-DEPENDENT PERMEASE MDL1, MITOCHONDRIAL"/>
    <property type="match status" value="1"/>
</dbReference>
<reference evidence="11" key="1">
    <citation type="submission" date="2020-10" db="EMBL/GenBank/DDBJ databases">
        <authorList>
            <person name="Gilroy R."/>
        </authorList>
    </citation>
    <scope>NUCLEOTIDE SEQUENCE</scope>
    <source>
        <strain evidence="11">4920</strain>
    </source>
</reference>
<keyword evidence="3 8" id="KW-0812">Transmembrane</keyword>
<dbReference type="AlphaFoldDB" id="A0A9D1NI17"/>
<dbReference type="Pfam" id="PF00005">
    <property type="entry name" value="ABC_tran"/>
    <property type="match status" value="1"/>
</dbReference>
<dbReference type="GO" id="GO:0016887">
    <property type="term" value="F:ATP hydrolysis activity"/>
    <property type="evidence" value="ECO:0007669"/>
    <property type="project" value="InterPro"/>
</dbReference>
<sequence length="634" mass="70615">MVELRKAARTGNCWRRRATTTISTACSRGLPLTRRRWAKVPNEKVKQTRNKYDVDEVLESPFSFKHFRRSAKYIKRHAKELVTALIFSVIAIVAGLTFPYILMIITDTLIPAGNYWGIGAVGAVGYILVLIIMYSERRRGLISNRAGQQIVSEIRADLFAHLQTLPFDYYDSRPHGKILVRVVNYVNSVADFFSNGLINIMLELLSLLFILFFMLATSAKLTLVVLAGLVPFAAYVLLVKNAQRKASRIFSNKNSNMNAYYQESIDGMKVTQSFDREPMNQGIAEKMARACSEWFVKRASIAHTMFPSAILISAIVTAAIYLIGVGMGETMSVGVIIAMGAYCGRFWQPIQNLGNLYNSVIDTAAYLERIFEVMDVEAEIVDKPGAYDLPDVKGDVRFEHVFFEYEPGVPILKDVTFRAKPGESIALVGPTGAGKTTVVSLLARFYDIQSGAITIDGHSIYDVTLKSLREQMGMMLQDTFIFSGTIMDNIKYGRLDATDEEAIEAAKVVSAHEFISALPEGYNTIVTERGSSLSAGQRQLISFARTLLADPKVLILDEATSAIDTKTELLVQEGLQSLLKGRTSFIIAHRLSTIKHCDRILYIDQKNIAESGNHQQLLDAQGLYYALYTSQLTE</sequence>
<dbReference type="GO" id="GO:0005886">
    <property type="term" value="C:plasma membrane"/>
    <property type="evidence" value="ECO:0007669"/>
    <property type="project" value="UniProtKB-SubCell"/>
</dbReference>
<keyword evidence="4" id="KW-0547">Nucleotide-binding</keyword>
<dbReference type="InterPro" id="IPR003439">
    <property type="entry name" value="ABC_transporter-like_ATP-bd"/>
</dbReference>
<dbReference type="InterPro" id="IPR036640">
    <property type="entry name" value="ABC1_TM_sf"/>
</dbReference>
<organism evidence="11 12">
    <name type="scientific">Candidatus Aphodoplasma excrementigallinarum</name>
    <dbReference type="NCBI Taxonomy" id="2840673"/>
    <lineage>
        <taxon>Bacteria</taxon>
        <taxon>Bacillati</taxon>
        <taxon>Bacillota</taxon>
        <taxon>Clostridia</taxon>
        <taxon>Eubacteriales</taxon>
        <taxon>Candidatus Aphodoplasma</taxon>
    </lineage>
</organism>
<feature type="transmembrane region" description="Helical" evidence="8">
    <location>
        <begin position="115"/>
        <end position="135"/>
    </location>
</feature>
<dbReference type="EMBL" id="DVOF01000143">
    <property type="protein sequence ID" value="HIV02926.1"/>
    <property type="molecule type" value="Genomic_DNA"/>
</dbReference>
<evidence type="ECO:0000256" key="5">
    <source>
        <dbReference type="ARBA" id="ARBA00022840"/>
    </source>
</evidence>
<dbReference type="InterPro" id="IPR027417">
    <property type="entry name" value="P-loop_NTPase"/>
</dbReference>
<keyword evidence="6 8" id="KW-1133">Transmembrane helix</keyword>
<comment type="subcellular location">
    <subcellularLocation>
        <location evidence="1">Cell membrane</location>
        <topology evidence="1">Multi-pass membrane protein</topology>
    </subcellularLocation>
</comment>
<feature type="transmembrane region" description="Helical" evidence="8">
    <location>
        <begin position="81"/>
        <end position="103"/>
    </location>
</feature>
<evidence type="ECO:0000259" key="9">
    <source>
        <dbReference type="PROSITE" id="PS50893"/>
    </source>
</evidence>
<dbReference type="Gene3D" id="3.40.50.300">
    <property type="entry name" value="P-loop containing nucleotide triphosphate hydrolases"/>
    <property type="match status" value="1"/>
</dbReference>
<name>A0A9D1NI17_9FIRM</name>
<gene>
    <name evidence="11" type="ORF">IAC74_05070</name>
</gene>
<dbReference type="SUPFAM" id="SSF52540">
    <property type="entry name" value="P-loop containing nucleoside triphosphate hydrolases"/>
    <property type="match status" value="1"/>
</dbReference>
<dbReference type="GO" id="GO:0015421">
    <property type="term" value="F:ABC-type oligopeptide transporter activity"/>
    <property type="evidence" value="ECO:0007669"/>
    <property type="project" value="TreeGrafter"/>
</dbReference>
<dbReference type="FunFam" id="3.40.50.300:FF:000287">
    <property type="entry name" value="Multidrug ABC transporter ATP-binding protein"/>
    <property type="match status" value="1"/>
</dbReference>
<evidence type="ECO:0000313" key="12">
    <source>
        <dbReference type="Proteomes" id="UP000886743"/>
    </source>
</evidence>
<evidence type="ECO:0000256" key="4">
    <source>
        <dbReference type="ARBA" id="ARBA00022741"/>
    </source>
</evidence>
<evidence type="ECO:0000256" key="1">
    <source>
        <dbReference type="ARBA" id="ARBA00004651"/>
    </source>
</evidence>
<feature type="domain" description="ABC transmembrane type-1" evidence="10">
    <location>
        <begin position="82"/>
        <end position="362"/>
    </location>
</feature>
<dbReference type="SUPFAM" id="SSF90123">
    <property type="entry name" value="ABC transporter transmembrane region"/>
    <property type="match status" value="1"/>
</dbReference>
<dbReference type="GO" id="GO:0005524">
    <property type="term" value="F:ATP binding"/>
    <property type="evidence" value="ECO:0007669"/>
    <property type="project" value="UniProtKB-KW"/>
</dbReference>
<proteinExistence type="predicted"/>
<dbReference type="InterPro" id="IPR011527">
    <property type="entry name" value="ABC1_TM_dom"/>
</dbReference>
<dbReference type="PROSITE" id="PS00211">
    <property type="entry name" value="ABC_TRANSPORTER_1"/>
    <property type="match status" value="1"/>
</dbReference>
<evidence type="ECO:0000259" key="10">
    <source>
        <dbReference type="PROSITE" id="PS50929"/>
    </source>
</evidence>
<reference evidence="11" key="2">
    <citation type="journal article" date="2021" name="PeerJ">
        <title>Extensive microbial diversity within the chicken gut microbiome revealed by metagenomics and culture.</title>
        <authorList>
            <person name="Gilroy R."/>
            <person name="Ravi A."/>
            <person name="Getino M."/>
            <person name="Pursley I."/>
            <person name="Horton D.L."/>
            <person name="Alikhan N.F."/>
            <person name="Baker D."/>
            <person name="Gharbi K."/>
            <person name="Hall N."/>
            <person name="Watson M."/>
            <person name="Adriaenssens E.M."/>
            <person name="Foster-Nyarko E."/>
            <person name="Jarju S."/>
            <person name="Secka A."/>
            <person name="Antonio M."/>
            <person name="Oren A."/>
            <person name="Chaudhuri R.R."/>
            <person name="La Ragione R."/>
            <person name="Hildebrand F."/>
            <person name="Pallen M.J."/>
        </authorList>
    </citation>
    <scope>NUCLEOTIDE SEQUENCE</scope>
    <source>
        <strain evidence="11">4920</strain>
    </source>
</reference>
<feature type="transmembrane region" description="Helical" evidence="8">
    <location>
        <begin position="197"/>
        <end position="215"/>
    </location>
</feature>
<evidence type="ECO:0000313" key="11">
    <source>
        <dbReference type="EMBL" id="HIV02926.1"/>
    </source>
</evidence>
<evidence type="ECO:0000256" key="8">
    <source>
        <dbReference type="SAM" id="Phobius"/>
    </source>
</evidence>
<keyword evidence="7 8" id="KW-0472">Membrane</keyword>
<evidence type="ECO:0000256" key="2">
    <source>
        <dbReference type="ARBA" id="ARBA00022448"/>
    </source>
</evidence>
<evidence type="ECO:0000256" key="7">
    <source>
        <dbReference type="ARBA" id="ARBA00023136"/>
    </source>
</evidence>
<dbReference type="SMART" id="SM00382">
    <property type="entry name" value="AAA"/>
    <property type="match status" value="1"/>
</dbReference>
<evidence type="ECO:0000256" key="6">
    <source>
        <dbReference type="ARBA" id="ARBA00022989"/>
    </source>
</evidence>
<dbReference type="InterPro" id="IPR039421">
    <property type="entry name" value="Type_1_exporter"/>
</dbReference>
<feature type="transmembrane region" description="Helical" evidence="8">
    <location>
        <begin position="221"/>
        <end position="239"/>
    </location>
</feature>
<dbReference type="CDD" id="cd18545">
    <property type="entry name" value="ABC_6TM_YknV_like"/>
    <property type="match status" value="1"/>
</dbReference>
<dbReference type="PROSITE" id="PS50929">
    <property type="entry name" value="ABC_TM1F"/>
    <property type="match status" value="1"/>
</dbReference>
<evidence type="ECO:0000256" key="3">
    <source>
        <dbReference type="ARBA" id="ARBA00022692"/>
    </source>
</evidence>
<accession>A0A9D1NI17</accession>
<feature type="domain" description="ABC transporter" evidence="9">
    <location>
        <begin position="396"/>
        <end position="630"/>
    </location>
</feature>